<dbReference type="Pfam" id="PF08888">
    <property type="entry name" value="HopJ"/>
    <property type="match status" value="1"/>
</dbReference>
<dbReference type="Gene3D" id="3.20.160.10">
    <property type="entry name" value="vpa0580 domain like"/>
    <property type="match status" value="1"/>
</dbReference>
<gene>
    <name evidence="1" type="ORF">CZ809_00326</name>
</gene>
<dbReference type="EMBL" id="FUZI01000001">
    <property type="protein sequence ID" value="SKC30849.1"/>
    <property type="molecule type" value="Genomic_DNA"/>
</dbReference>
<evidence type="ECO:0000313" key="1">
    <source>
        <dbReference type="EMBL" id="SKC30849.1"/>
    </source>
</evidence>
<dbReference type="InterPro" id="IPR038604">
    <property type="entry name" value="HopJ_sf"/>
</dbReference>
<protein>
    <submittedName>
        <fullName evidence="1">HopJ type III effector protein</fullName>
    </submittedName>
</protein>
<proteinExistence type="predicted"/>
<evidence type="ECO:0000313" key="2">
    <source>
        <dbReference type="Proteomes" id="UP000189966"/>
    </source>
</evidence>
<dbReference type="RefSeq" id="WP_080155705.1">
    <property type="nucleotide sequence ID" value="NZ_FUZI01000001.1"/>
</dbReference>
<accession>A0A1T5HVH6</accession>
<sequence>MDSLIEKIRNTPNKVNFQDVINTINDNYHYQPTQFINGSTNDAMTNLAGTNEGSCKIFAFAHLHQLSKSETLACFGTFYRDDVIKHPQKNNHQNIRQFMISGPTGIHFECFPLSLKKDV</sequence>
<organism evidence="1 2">
    <name type="scientific">Photobacterium piscicola</name>
    <dbReference type="NCBI Taxonomy" id="1378299"/>
    <lineage>
        <taxon>Bacteria</taxon>
        <taxon>Pseudomonadati</taxon>
        <taxon>Pseudomonadota</taxon>
        <taxon>Gammaproteobacteria</taxon>
        <taxon>Vibrionales</taxon>
        <taxon>Vibrionaceae</taxon>
        <taxon>Photobacterium</taxon>
    </lineage>
</organism>
<dbReference type="OrthoDB" id="9790826at2"/>
<name>A0A1T5HVH6_9GAMM</name>
<reference evidence="1 2" key="1">
    <citation type="submission" date="2017-02" db="EMBL/GenBank/DDBJ databases">
        <authorList>
            <person name="Peterson S.W."/>
        </authorList>
    </citation>
    <scope>NUCLEOTIDE SEQUENCE [LARGE SCALE GENOMIC DNA]</scope>
    <source>
        <strain evidence="2">type strain: NCCB 100098</strain>
    </source>
</reference>
<dbReference type="Proteomes" id="UP000189966">
    <property type="component" value="Unassembled WGS sequence"/>
</dbReference>
<dbReference type="AlphaFoldDB" id="A0A1T5HVH6"/>
<dbReference type="InterPro" id="IPR014984">
    <property type="entry name" value="HopJ"/>
</dbReference>